<evidence type="ECO:0000313" key="6">
    <source>
        <dbReference type="EMBL" id="MBB4941105.1"/>
    </source>
</evidence>
<proteinExistence type="predicted"/>
<comment type="caution">
    <text evidence="6">The sequence shown here is derived from an EMBL/GenBank/DDBJ whole genome shotgun (WGS) entry which is preliminary data.</text>
</comment>
<reference evidence="6 7" key="1">
    <citation type="submission" date="2020-08" db="EMBL/GenBank/DDBJ databases">
        <title>Sequencing the genomes of 1000 actinobacteria strains.</title>
        <authorList>
            <person name="Klenk H.-P."/>
        </authorList>
    </citation>
    <scope>NUCLEOTIDE SEQUENCE [LARGE SCALE GENOMIC DNA]</scope>
    <source>
        <strain evidence="6 7">DSM 43023</strain>
    </source>
</reference>
<name>A0A7W7RZP9_9ACTN</name>
<dbReference type="SUPFAM" id="SSF46689">
    <property type="entry name" value="Homeodomain-like"/>
    <property type="match status" value="1"/>
</dbReference>
<evidence type="ECO:0000259" key="5">
    <source>
        <dbReference type="PROSITE" id="PS50977"/>
    </source>
</evidence>
<evidence type="ECO:0000256" key="2">
    <source>
        <dbReference type="ARBA" id="ARBA00023125"/>
    </source>
</evidence>
<evidence type="ECO:0000256" key="4">
    <source>
        <dbReference type="PROSITE-ProRule" id="PRU00335"/>
    </source>
</evidence>
<dbReference type="GO" id="GO:0000976">
    <property type="term" value="F:transcription cis-regulatory region binding"/>
    <property type="evidence" value="ECO:0007669"/>
    <property type="project" value="TreeGrafter"/>
</dbReference>
<dbReference type="RefSeq" id="WP_184757260.1">
    <property type="nucleotide sequence ID" value="NZ_BAABEK010000004.1"/>
</dbReference>
<evidence type="ECO:0000256" key="3">
    <source>
        <dbReference type="ARBA" id="ARBA00023163"/>
    </source>
</evidence>
<keyword evidence="2 4" id="KW-0238">DNA-binding</keyword>
<feature type="DNA-binding region" description="H-T-H motif" evidence="4">
    <location>
        <begin position="38"/>
        <end position="57"/>
    </location>
</feature>
<dbReference type="PANTHER" id="PTHR30055:SF238">
    <property type="entry name" value="MYCOFACTOCIN BIOSYNTHESIS TRANSCRIPTIONAL REGULATOR MFTR-RELATED"/>
    <property type="match status" value="1"/>
</dbReference>
<feature type="domain" description="HTH tetR-type" evidence="5">
    <location>
        <begin position="15"/>
        <end position="75"/>
    </location>
</feature>
<dbReference type="GO" id="GO:0003700">
    <property type="term" value="F:DNA-binding transcription factor activity"/>
    <property type="evidence" value="ECO:0007669"/>
    <property type="project" value="TreeGrafter"/>
</dbReference>
<gene>
    <name evidence="6" type="ORF">FHR32_005482</name>
</gene>
<evidence type="ECO:0000313" key="7">
    <source>
        <dbReference type="Proteomes" id="UP000534286"/>
    </source>
</evidence>
<sequence length="212" mass="22317">MSPRKAAVLRDGGGQSLREHLVAAAERLISRRGTAGLTVRDIAREAQVADGVLYNHFAGKEELIALALQAHVQTVQRRLGELPAEAGSGTVEANLRTYVAYGLALHTAILPAFAGLLSQPEVLSLLTDMPDPVGKGRGLKAELTAYLRAEQDLGRLARHARAEAAATMVVGACHELVLPHLFRGSAPASLEVPPGFVDDLVATVMNGIAPSP</sequence>
<dbReference type="InterPro" id="IPR009057">
    <property type="entry name" value="Homeodomain-like_sf"/>
</dbReference>
<dbReference type="PANTHER" id="PTHR30055">
    <property type="entry name" value="HTH-TYPE TRANSCRIPTIONAL REGULATOR RUTR"/>
    <property type="match status" value="1"/>
</dbReference>
<keyword evidence="3" id="KW-0804">Transcription</keyword>
<dbReference type="Pfam" id="PF00440">
    <property type="entry name" value="TetR_N"/>
    <property type="match status" value="1"/>
</dbReference>
<organism evidence="6 7">
    <name type="scientific">Streptosporangium album</name>
    <dbReference type="NCBI Taxonomy" id="47479"/>
    <lineage>
        <taxon>Bacteria</taxon>
        <taxon>Bacillati</taxon>
        <taxon>Actinomycetota</taxon>
        <taxon>Actinomycetes</taxon>
        <taxon>Streptosporangiales</taxon>
        <taxon>Streptosporangiaceae</taxon>
        <taxon>Streptosporangium</taxon>
    </lineage>
</organism>
<dbReference type="PROSITE" id="PS50977">
    <property type="entry name" value="HTH_TETR_2"/>
    <property type="match status" value="1"/>
</dbReference>
<dbReference type="Gene3D" id="1.10.357.10">
    <property type="entry name" value="Tetracycline Repressor, domain 2"/>
    <property type="match status" value="1"/>
</dbReference>
<dbReference type="AlphaFoldDB" id="A0A7W7RZP9"/>
<dbReference type="InterPro" id="IPR050109">
    <property type="entry name" value="HTH-type_TetR-like_transc_reg"/>
</dbReference>
<dbReference type="EMBL" id="JACHJU010000002">
    <property type="protein sequence ID" value="MBB4941105.1"/>
    <property type="molecule type" value="Genomic_DNA"/>
</dbReference>
<dbReference type="PRINTS" id="PR00455">
    <property type="entry name" value="HTHTETR"/>
</dbReference>
<dbReference type="Gene3D" id="1.10.10.60">
    <property type="entry name" value="Homeodomain-like"/>
    <property type="match status" value="1"/>
</dbReference>
<protein>
    <submittedName>
        <fullName evidence="6">AcrR family transcriptional regulator</fullName>
    </submittedName>
</protein>
<keyword evidence="1" id="KW-0805">Transcription regulation</keyword>
<accession>A0A7W7RZP9</accession>
<dbReference type="InterPro" id="IPR001647">
    <property type="entry name" value="HTH_TetR"/>
</dbReference>
<dbReference type="Proteomes" id="UP000534286">
    <property type="component" value="Unassembled WGS sequence"/>
</dbReference>
<evidence type="ECO:0000256" key="1">
    <source>
        <dbReference type="ARBA" id="ARBA00023015"/>
    </source>
</evidence>
<keyword evidence="7" id="KW-1185">Reference proteome</keyword>